<dbReference type="EMBL" id="VTWT01000014">
    <property type="protein sequence ID" value="KAA9325048.1"/>
    <property type="molecule type" value="Genomic_DNA"/>
</dbReference>
<sequence>MSEITNEDVLKSTRENFTKVFEETFKIRVQNANLIDKMDPTFNNVRILGGMIEELTDEVKRLQAQISSLRSEVRELKA</sequence>
<evidence type="ECO:0000313" key="3">
    <source>
        <dbReference type="Proteomes" id="UP000326570"/>
    </source>
</evidence>
<protein>
    <submittedName>
        <fullName evidence="2">Uncharacterized protein</fullName>
    </submittedName>
</protein>
<dbReference type="RefSeq" id="WP_150906151.1">
    <property type="nucleotide sequence ID" value="NZ_VTWT01000014.1"/>
</dbReference>
<gene>
    <name evidence="2" type="ORF">F0P94_19275</name>
</gene>
<dbReference type="AlphaFoldDB" id="A0A5N1II28"/>
<name>A0A5N1II28_9BACT</name>
<proteinExistence type="predicted"/>
<accession>A0A5N1II28</accession>
<dbReference type="Proteomes" id="UP000326570">
    <property type="component" value="Unassembled WGS sequence"/>
</dbReference>
<organism evidence="2 3">
    <name type="scientific">Adhaeribacter soli</name>
    <dbReference type="NCBI Taxonomy" id="2607655"/>
    <lineage>
        <taxon>Bacteria</taxon>
        <taxon>Pseudomonadati</taxon>
        <taxon>Bacteroidota</taxon>
        <taxon>Cytophagia</taxon>
        <taxon>Cytophagales</taxon>
        <taxon>Hymenobacteraceae</taxon>
        <taxon>Adhaeribacter</taxon>
    </lineage>
</organism>
<reference evidence="2 3" key="1">
    <citation type="submission" date="2019-09" db="EMBL/GenBank/DDBJ databases">
        <title>Genome sequence of Adhaeribacter sp. M2.</title>
        <authorList>
            <person name="Srinivasan S."/>
        </authorList>
    </citation>
    <scope>NUCLEOTIDE SEQUENCE [LARGE SCALE GENOMIC DNA]</scope>
    <source>
        <strain evidence="2 3">M2</strain>
    </source>
</reference>
<feature type="coiled-coil region" evidence="1">
    <location>
        <begin position="45"/>
        <end position="72"/>
    </location>
</feature>
<evidence type="ECO:0000256" key="1">
    <source>
        <dbReference type="SAM" id="Coils"/>
    </source>
</evidence>
<keyword evidence="1" id="KW-0175">Coiled coil</keyword>
<comment type="caution">
    <text evidence="2">The sequence shown here is derived from an EMBL/GenBank/DDBJ whole genome shotgun (WGS) entry which is preliminary data.</text>
</comment>
<keyword evidence="3" id="KW-1185">Reference proteome</keyword>
<evidence type="ECO:0000313" key="2">
    <source>
        <dbReference type="EMBL" id="KAA9325048.1"/>
    </source>
</evidence>